<dbReference type="PANTHER" id="PTHR42840:SF7">
    <property type="entry name" value="BINDING ROSSMANN FOLD OXIDOREDUCTASE, PUTATIVE (AFU_ORTHOLOGUE AFUA_4G10190)-RELATED"/>
    <property type="match status" value="1"/>
</dbReference>
<dbReference type="GO" id="GO:0005737">
    <property type="term" value="C:cytoplasm"/>
    <property type="evidence" value="ECO:0007669"/>
    <property type="project" value="TreeGrafter"/>
</dbReference>
<dbReference type="PANTHER" id="PTHR42840">
    <property type="entry name" value="NAD(P)-BINDING ROSSMANN-FOLD SUPERFAMILY PROTEIN-RELATED"/>
    <property type="match status" value="1"/>
</dbReference>
<organism evidence="2 3">
    <name type="scientific">Phialocephala subalpina</name>
    <dbReference type="NCBI Taxonomy" id="576137"/>
    <lineage>
        <taxon>Eukaryota</taxon>
        <taxon>Fungi</taxon>
        <taxon>Dikarya</taxon>
        <taxon>Ascomycota</taxon>
        <taxon>Pezizomycotina</taxon>
        <taxon>Leotiomycetes</taxon>
        <taxon>Helotiales</taxon>
        <taxon>Mollisiaceae</taxon>
        <taxon>Phialocephala</taxon>
        <taxon>Phialocephala fortinii species complex</taxon>
    </lineage>
</organism>
<dbReference type="GO" id="GO:0006740">
    <property type="term" value="P:NADPH regeneration"/>
    <property type="evidence" value="ECO:0007669"/>
    <property type="project" value="TreeGrafter"/>
</dbReference>
<dbReference type="Gene3D" id="3.30.360.10">
    <property type="entry name" value="Dihydrodipicolinate Reductase, domain 2"/>
    <property type="match status" value="1"/>
</dbReference>
<dbReference type="SUPFAM" id="SSF51735">
    <property type="entry name" value="NAD(P)-binding Rossmann-fold domains"/>
    <property type="match status" value="1"/>
</dbReference>
<dbReference type="Proteomes" id="UP000184330">
    <property type="component" value="Unassembled WGS sequence"/>
</dbReference>
<evidence type="ECO:0000313" key="2">
    <source>
        <dbReference type="EMBL" id="CZR67999.1"/>
    </source>
</evidence>
<protein>
    <recommendedName>
        <fullName evidence="1">Gfo/Idh/MocA-like oxidoreductase N-terminal domain-containing protein</fullName>
    </recommendedName>
</protein>
<dbReference type="GO" id="GO:0016491">
    <property type="term" value="F:oxidoreductase activity"/>
    <property type="evidence" value="ECO:0007669"/>
    <property type="project" value="TreeGrafter"/>
</dbReference>
<accession>A0A1L7XSM8</accession>
<keyword evidence="3" id="KW-1185">Reference proteome</keyword>
<sequence>MDSHVNYNHSSNVSTTKVRVGLIGCGQVAQVVHIPTLGFLSDYFRITYLCDVSTGALEHCQAKIPAPGPNIPRITKNATELCSSDDVDVVFILSSDEYHAEQAILALQHDKCVFVEKPAALNLRDIDRIQQAEKSSKGKLMVGYMRRYASAFESAIKEIGGIDKILYARVRDIIGPNSTFVDQSGMFPKTFNDLEERDVSDRKDRATELVHHALEVECNAPASASAITMWRVLGVLGTHDISAMREVLGMPLGLVGVHTGFPFWSVLFQYSGFAVSYESGIHSVPQFDAHIEAYGQDKIVRIQYDTPYVKGLPITVHVSENVNGSLKETVIRQTYEDAYTQELKHVYDWIRLGKPVKTTIEDARLDTEILQMIMKADSRCVQARSGIP</sequence>
<dbReference type="GO" id="GO:0000166">
    <property type="term" value="F:nucleotide binding"/>
    <property type="evidence" value="ECO:0007669"/>
    <property type="project" value="InterPro"/>
</dbReference>
<gene>
    <name evidence="2" type="ORF">PAC_17898</name>
</gene>
<proteinExistence type="predicted"/>
<feature type="domain" description="Gfo/Idh/MocA-like oxidoreductase N-terminal" evidence="1">
    <location>
        <begin position="18"/>
        <end position="144"/>
    </location>
</feature>
<dbReference type="AlphaFoldDB" id="A0A1L7XSM8"/>
<dbReference type="Gene3D" id="3.40.50.720">
    <property type="entry name" value="NAD(P)-binding Rossmann-like Domain"/>
    <property type="match status" value="1"/>
</dbReference>
<evidence type="ECO:0000313" key="3">
    <source>
        <dbReference type="Proteomes" id="UP000184330"/>
    </source>
</evidence>
<dbReference type="EMBL" id="FJOG01000049">
    <property type="protein sequence ID" value="CZR67999.1"/>
    <property type="molecule type" value="Genomic_DNA"/>
</dbReference>
<dbReference type="Pfam" id="PF01408">
    <property type="entry name" value="GFO_IDH_MocA"/>
    <property type="match status" value="1"/>
</dbReference>
<dbReference type="InterPro" id="IPR036291">
    <property type="entry name" value="NAD(P)-bd_dom_sf"/>
</dbReference>
<dbReference type="InterPro" id="IPR000683">
    <property type="entry name" value="Gfo/Idh/MocA-like_OxRdtase_N"/>
</dbReference>
<evidence type="ECO:0000259" key="1">
    <source>
        <dbReference type="Pfam" id="PF01408"/>
    </source>
</evidence>
<reference evidence="2 3" key="1">
    <citation type="submission" date="2016-03" db="EMBL/GenBank/DDBJ databases">
        <authorList>
            <person name="Ploux O."/>
        </authorList>
    </citation>
    <scope>NUCLEOTIDE SEQUENCE [LARGE SCALE GENOMIC DNA]</scope>
    <source>
        <strain evidence="2 3">UAMH 11012</strain>
    </source>
</reference>
<dbReference type="STRING" id="576137.A0A1L7XSM8"/>
<dbReference type="OrthoDB" id="64915at2759"/>
<name>A0A1L7XSM8_9HELO</name>